<dbReference type="InterPro" id="IPR009936">
    <property type="entry name" value="DUF1468"/>
</dbReference>
<feature type="domain" description="DUF1468" evidence="3">
    <location>
        <begin position="30"/>
        <end position="175"/>
    </location>
</feature>
<evidence type="ECO:0000313" key="4">
    <source>
        <dbReference type="EMBL" id="GAA2446409.1"/>
    </source>
</evidence>
<organism evidence="4 5">
    <name type="scientific">Streptomyces macrosporus</name>
    <dbReference type="NCBI Taxonomy" id="44032"/>
    <lineage>
        <taxon>Bacteria</taxon>
        <taxon>Bacillati</taxon>
        <taxon>Actinomycetota</taxon>
        <taxon>Actinomycetes</taxon>
        <taxon>Kitasatosporales</taxon>
        <taxon>Streptomycetaceae</taxon>
        <taxon>Streptomyces</taxon>
    </lineage>
</organism>
<name>A0ABP5X602_9ACTN</name>
<dbReference type="Proteomes" id="UP001501638">
    <property type="component" value="Unassembled WGS sequence"/>
</dbReference>
<protein>
    <submittedName>
        <fullName evidence="4">Tripartite tricarboxylate transporter TctB family protein</fullName>
    </submittedName>
</protein>
<keyword evidence="5" id="KW-1185">Reference proteome</keyword>
<feature type="transmembrane region" description="Helical" evidence="2">
    <location>
        <begin position="128"/>
        <end position="145"/>
    </location>
</feature>
<dbReference type="RefSeq" id="WP_344323376.1">
    <property type="nucleotide sequence ID" value="NZ_BAAASZ010000023.1"/>
</dbReference>
<keyword evidence="2" id="KW-1133">Transmembrane helix</keyword>
<evidence type="ECO:0000259" key="3">
    <source>
        <dbReference type="Pfam" id="PF07331"/>
    </source>
</evidence>
<dbReference type="Pfam" id="PF07331">
    <property type="entry name" value="TctB"/>
    <property type="match status" value="1"/>
</dbReference>
<dbReference type="EMBL" id="BAAASZ010000023">
    <property type="protein sequence ID" value="GAA2446409.1"/>
    <property type="molecule type" value="Genomic_DNA"/>
</dbReference>
<proteinExistence type="predicted"/>
<feature type="transmembrane region" description="Helical" evidence="2">
    <location>
        <begin position="106"/>
        <end position="122"/>
    </location>
</feature>
<evidence type="ECO:0000256" key="1">
    <source>
        <dbReference type="SAM" id="MobiDB-lite"/>
    </source>
</evidence>
<feature type="transmembrane region" description="Helical" evidence="2">
    <location>
        <begin position="152"/>
        <end position="174"/>
    </location>
</feature>
<evidence type="ECO:0000256" key="2">
    <source>
        <dbReference type="SAM" id="Phobius"/>
    </source>
</evidence>
<keyword evidence="2" id="KW-0472">Membrane</keyword>
<comment type="caution">
    <text evidence="4">The sequence shown here is derived from an EMBL/GenBank/DDBJ whole genome shotgun (WGS) entry which is preliminary data.</text>
</comment>
<accession>A0ABP5X602</accession>
<gene>
    <name evidence="4" type="ORF">GCM10010405_32270</name>
</gene>
<keyword evidence="2" id="KW-0812">Transmembrane</keyword>
<feature type="transmembrane region" description="Helical" evidence="2">
    <location>
        <begin position="64"/>
        <end position="85"/>
    </location>
</feature>
<feature type="region of interest" description="Disordered" evidence="1">
    <location>
        <begin position="1"/>
        <end position="20"/>
    </location>
</feature>
<feature type="transmembrane region" description="Helical" evidence="2">
    <location>
        <begin position="29"/>
        <end position="49"/>
    </location>
</feature>
<evidence type="ECO:0000313" key="5">
    <source>
        <dbReference type="Proteomes" id="UP001501638"/>
    </source>
</evidence>
<reference evidence="5" key="1">
    <citation type="journal article" date="2019" name="Int. J. Syst. Evol. Microbiol.">
        <title>The Global Catalogue of Microorganisms (GCM) 10K type strain sequencing project: providing services to taxonomists for standard genome sequencing and annotation.</title>
        <authorList>
            <consortium name="The Broad Institute Genomics Platform"/>
            <consortium name="The Broad Institute Genome Sequencing Center for Infectious Disease"/>
            <person name="Wu L."/>
            <person name="Ma J."/>
        </authorList>
    </citation>
    <scope>NUCLEOTIDE SEQUENCE [LARGE SCALE GENOMIC DNA]</scope>
    <source>
        <strain evidence="5">JCM 6305</strain>
    </source>
</reference>
<sequence>MKETETTPDAAGTAGPERAAEAGPNRAELLVCALLALLGAVVLCDALTMTDLPGAETDPIGPKAVPIGVGAALLVLAVALAVDVLRGGRGEAEGGEDVDLDAAMDWRAVLLVIAFFLANAALIEPLGWAISGAVLFWGTAWALGSRRWVRDAAVSAVLSVGSFYAFAYGLGIILPPGVLKGIL</sequence>